<dbReference type="InterPro" id="IPR000742">
    <property type="entry name" value="EGF"/>
</dbReference>
<protein>
    <submittedName>
        <fullName evidence="3">Multiple epidermal growth factor-like domains protein 11</fullName>
    </submittedName>
</protein>
<dbReference type="EMBL" id="KL447511">
    <property type="protein sequence ID" value="KFO74322.1"/>
    <property type="molecule type" value="Genomic_DNA"/>
</dbReference>
<accession>A0A091GJQ7</accession>
<evidence type="ECO:0000313" key="3">
    <source>
        <dbReference type="EMBL" id="KFO74322.1"/>
    </source>
</evidence>
<dbReference type="PANTHER" id="PTHR24043:SF9">
    <property type="entry name" value="MULTIPLE EGF LIKE DOMAINS 11"/>
    <property type="match status" value="1"/>
</dbReference>
<name>A0A091GJQ7_CUCCA</name>
<evidence type="ECO:0000259" key="2">
    <source>
        <dbReference type="PROSITE" id="PS01186"/>
    </source>
</evidence>
<sequence>PPGWRGARCSLPCPDGTWGPGCNRSCDCARGAPCDPQSGTCRCPPGWQGPRC</sequence>
<feature type="domain" description="EGF-like" evidence="2">
    <location>
        <begin position="41"/>
        <end position="52"/>
    </location>
</feature>
<dbReference type="PROSITE" id="PS01186">
    <property type="entry name" value="EGF_2"/>
    <property type="match status" value="1"/>
</dbReference>
<keyword evidence="1" id="KW-0245">EGF-like domain</keyword>
<dbReference type="Proteomes" id="UP000053760">
    <property type="component" value="Unassembled WGS sequence"/>
</dbReference>
<reference evidence="3 4" key="1">
    <citation type="submission" date="2014-04" db="EMBL/GenBank/DDBJ databases">
        <title>Genome evolution of avian class.</title>
        <authorList>
            <person name="Zhang G."/>
            <person name="Li C."/>
        </authorList>
    </citation>
    <scope>NUCLEOTIDE SEQUENCE [LARGE SCALE GENOMIC DNA]</scope>
    <source>
        <strain evidence="3">BGI_N303</strain>
    </source>
</reference>
<dbReference type="STRING" id="55661.A0A091GJQ7"/>
<organism evidence="3 4">
    <name type="scientific">Cuculus canorus</name>
    <name type="common">Common cuckoo</name>
    <dbReference type="NCBI Taxonomy" id="55661"/>
    <lineage>
        <taxon>Eukaryota</taxon>
        <taxon>Metazoa</taxon>
        <taxon>Chordata</taxon>
        <taxon>Craniata</taxon>
        <taxon>Vertebrata</taxon>
        <taxon>Euteleostomi</taxon>
        <taxon>Archelosauria</taxon>
        <taxon>Archosauria</taxon>
        <taxon>Dinosauria</taxon>
        <taxon>Saurischia</taxon>
        <taxon>Theropoda</taxon>
        <taxon>Coelurosauria</taxon>
        <taxon>Aves</taxon>
        <taxon>Neognathae</taxon>
        <taxon>Neoaves</taxon>
        <taxon>Otidimorphae</taxon>
        <taxon>Cuculiformes</taxon>
        <taxon>Cuculidae</taxon>
        <taxon>Cuculus</taxon>
    </lineage>
</organism>
<dbReference type="InterPro" id="IPR042635">
    <property type="entry name" value="MEGF10/SREC1/2-like"/>
</dbReference>
<dbReference type="GO" id="GO:0007157">
    <property type="term" value="P:heterophilic cell-cell adhesion via plasma membrane cell adhesion molecules"/>
    <property type="evidence" value="ECO:0007669"/>
    <property type="project" value="TreeGrafter"/>
</dbReference>
<evidence type="ECO:0000313" key="4">
    <source>
        <dbReference type="Proteomes" id="UP000053760"/>
    </source>
</evidence>
<dbReference type="GO" id="GO:0005044">
    <property type="term" value="F:scavenger receptor activity"/>
    <property type="evidence" value="ECO:0007669"/>
    <property type="project" value="InterPro"/>
</dbReference>
<feature type="non-terminal residue" evidence="3">
    <location>
        <position position="52"/>
    </location>
</feature>
<proteinExistence type="predicted"/>
<feature type="non-terminal residue" evidence="3">
    <location>
        <position position="1"/>
    </location>
</feature>
<dbReference type="Pfam" id="PF00053">
    <property type="entry name" value="EGF_laminin"/>
    <property type="match status" value="1"/>
</dbReference>
<evidence type="ECO:0000256" key="1">
    <source>
        <dbReference type="ARBA" id="ARBA00022536"/>
    </source>
</evidence>
<dbReference type="InterPro" id="IPR002049">
    <property type="entry name" value="LE_dom"/>
</dbReference>
<dbReference type="PANTHER" id="PTHR24043">
    <property type="entry name" value="SCAVENGER RECEPTOR CLASS F"/>
    <property type="match status" value="1"/>
</dbReference>
<gene>
    <name evidence="3" type="ORF">N303_11530</name>
</gene>
<dbReference type="AlphaFoldDB" id="A0A091GJQ7"/>
<keyword evidence="4" id="KW-1185">Reference proteome</keyword>
<dbReference type="Gene3D" id="2.170.300.10">
    <property type="entry name" value="Tie2 ligand-binding domain superfamily"/>
    <property type="match status" value="1"/>
</dbReference>